<reference evidence="2" key="1">
    <citation type="submission" date="2018-04" db="EMBL/GenBank/DDBJ databases">
        <title>Transcriptome assembly of Sipha flava.</title>
        <authorList>
            <person name="Scully E.D."/>
            <person name="Geib S.M."/>
            <person name="Palmer N.A."/>
            <person name="Koch K."/>
            <person name="Bradshaw J."/>
            <person name="Heng-Moss T."/>
            <person name="Sarath G."/>
        </authorList>
    </citation>
    <scope>NUCLEOTIDE SEQUENCE</scope>
</reference>
<feature type="domain" description="Transposable element P transposase-like GTP-binding insertion" evidence="1">
    <location>
        <begin position="1"/>
        <end position="117"/>
    </location>
</feature>
<dbReference type="OrthoDB" id="7312725at2759"/>
<dbReference type="InterPro" id="IPR048366">
    <property type="entry name" value="TNP-like_GBD"/>
</dbReference>
<dbReference type="AlphaFoldDB" id="A0A2S2QFJ3"/>
<evidence type="ECO:0000313" key="2">
    <source>
        <dbReference type="EMBL" id="MBY76517.1"/>
    </source>
</evidence>
<organism evidence="2">
    <name type="scientific">Sipha flava</name>
    <name type="common">yellow sugarcane aphid</name>
    <dbReference type="NCBI Taxonomy" id="143950"/>
    <lineage>
        <taxon>Eukaryota</taxon>
        <taxon>Metazoa</taxon>
        <taxon>Ecdysozoa</taxon>
        <taxon>Arthropoda</taxon>
        <taxon>Hexapoda</taxon>
        <taxon>Insecta</taxon>
        <taxon>Pterygota</taxon>
        <taxon>Neoptera</taxon>
        <taxon>Paraneoptera</taxon>
        <taxon>Hemiptera</taxon>
        <taxon>Sternorrhyncha</taxon>
        <taxon>Aphidomorpha</taxon>
        <taxon>Aphidoidea</taxon>
        <taxon>Aphididae</taxon>
        <taxon>Sipha</taxon>
    </lineage>
</organism>
<evidence type="ECO:0000259" key="1">
    <source>
        <dbReference type="Pfam" id="PF21788"/>
    </source>
</evidence>
<sequence>MLKLIRNAWEHRSVIKNSKGEIIDWMYIKKLYELEKEQGLRAGTRLTKRHVNFHNDKMNVRLAAQTLSQSVADALTYLKNTNEDFKEAGPTIEFISFINYVYDILNSRSRFSKSPFKRAISDETLDDYKIYIQHFIKYVKGLQFLDGIKEKNWICWFHFGAPECNKNVPKFTFKR</sequence>
<dbReference type="Pfam" id="PF21788">
    <property type="entry name" value="TNP-like_GBD"/>
    <property type="match status" value="1"/>
</dbReference>
<proteinExistence type="predicted"/>
<gene>
    <name evidence="2" type="primary">THAP9_11</name>
    <name evidence="2" type="ORF">g.175014</name>
</gene>
<name>A0A2S2QFJ3_9HEMI</name>
<dbReference type="EMBL" id="GGMS01007314">
    <property type="protein sequence ID" value="MBY76517.1"/>
    <property type="molecule type" value="Transcribed_RNA"/>
</dbReference>
<protein>
    <submittedName>
        <fullName evidence="2">THAP domain-containing protein 9</fullName>
    </submittedName>
</protein>
<accession>A0A2S2QFJ3</accession>